<keyword evidence="2" id="KW-1185">Reference proteome</keyword>
<dbReference type="OrthoDB" id="1118238at2"/>
<dbReference type="InterPro" id="IPR029058">
    <property type="entry name" value="AB_hydrolase_fold"/>
</dbReference>
<organism evidence="1 2">
    <name type="scientific">Flavobacterium cucumis</name>
    <dbReference type="NCBI Taxonomy" id="416016"/>
    <lineage>
        <taxon>Bacteria</taxon>
        <taxon>Pseudomonadati</taxon>
        <taxon>Bacteroidota</taxon>
        <taxon>Flavobacteriia</taxon>
        <taxon>Flavobacteriales</taxon>
        <taxon>Flavobacteriaceae</taxon>
        <taxon>Flavobacterium</taxon>
    </lineage>
</organism>
<evidence type="ECO:0000313" key="1">
    <source>
        <dbReference type="EMBL" id="SHO73646.1"/>
    </source>
</evidence>
<dbReference type="InterPro" id="IPR053145">
    <property type="entry name" value="AB_hydrolase_Est10"/>
</dbReference>
<sequence length="322" mass="37643">MKKIFFLLLISLTTFGQKKPEDFGYKHLTYGYKKLTIDLLIQSKKGEENIQKPLFFWCQGSMPQPLLKYDETGLYGTFPFDVNDFLDEFHVVVVGKPGVPVVSDVKDLKKNYQYLVGNDSVPKTYSDNHYLDYYVERNDFLIKKLFKEKWVSKNKLVLAGHSEGSTIAAKLATKNKKVTHLIYSGGNPYGRILNILQEQIFKFKDYDAIKYWKVVVANKDNLDYNGGDTYKATYDFSQPSAKYLKKLKIPVLITYGTKDWNAPYNDLLQVESIQLHLKNLEFKTYFDVEHNFFPVNENGEPNYEIYNWENVGKDWKNWLDKN</sequence>
<name>A0A1M7ZXR3_9FLAO</name>
<dbReference type="Proteomes" id="UP000184611">
    <property type="component" value="Unassembled WGS sequence"/>
</dbReference>
<dbReference type="AlphaFoldDB" id="A0A1M7ZXR3"/>
<evidence type="ECO:0008006" key="3">
    <source>
        <dbReference type="Google" id="ProtNLM"/>
    </source>
</evidence>
<evidence type="ECO:0000313" key="2">
    <source>
        <dbReference type="Proteomes" id="UP000184611"/>
    </source>
</evidence>
<dbReference type="PANTHER" id="PTHR43265">
    <property type="entry name" value="ESTERASE ESTD"/>
    <property type="match status" value="1"/>
</dbReference>
<protein>
    <recommendedName>
        <fullName evidence="3">BAAT / Acyl-CoA thioester hydrolase C terminal</fullName>
    </recommendedName>
</protein>
<dbReference type="RefSeq" id="WP_073583947.1">
    <property type="nucleotide sequence ID" value="NZ_CBCSEA010000005.1"/>
</dbReference>
<accession>A0A1M7ZXR3</accession>
<dbReference type="GO" id="GO:0052689">
    <property type="term" value="F:carboxylic ester hydrolase activity"/>
    <property type="evidence" value="ECO:0007669"/>
    <property type="project" value="TreeGrafter"/>
</dbReference>
<gene>
    <name evidence="1" type="ORF">SAMN05443547_2009</name>
</gene>
<dbReference type="EMBL" id="FRYK01000003">
    <property type="protein sequence ID" value="SHO73646.1"/>
    <property type="molecule type" value="Genomic_DNA"/>
</dbReference>
<reference evidence="2" key="1">
    <citation type="submission" date="2016-12" db="EMBL/GenBank/DDBJ databases">
        <authorList>
            <person name="Varghese N."/>
            <person name="Submissions S."/>
        </authorList>
    </citation>
    <scope>NUCLEOTIDE SEQUENCE [LARGE SCALE GENOMIC DNA]</scope>
    <source>
        <strain evidence="2">DSM 18830</strain>
    </source>
</reference>
<dbReference type="STRING" id="416016.SAMN05443547_2009"/>
<dbReference type="SUPFAM" id="SSF53474">
    <property type="entry name" value="alpha/beta-Hydrolases"/>
    <property type="match status" value="1"/>
</dbReference>
<dbReference type="PANTHER" id="PTHR43265:SF1">
    <property type="entry name" value="ESTERASE ESTD"/>
    <property type="match status" value="1"/>
</dbReference>
<proteinExistence type="predicted"/>
<dbReference type="Gene3D" id="3.40.50.1820">
    <property type="entry name" value="alpha/beta hydrolase"/>
    <property type="match status" value="1"/>
</dbReference>